<keyword evidence="1" id="KW-0229">DNA integration</keyword>
<organism evidence="8 9">
    <name type="scientific">Candidatus Accumulibacter phosphatis</name>
    <dbReference type="NCBI Taxonomy" id="327160"/>
    <lineage>
        <taxon>Bacteria</taxon>
        <taxon>Pseudomonadati</taxon>
        <taxon>Pseudomonadota</taxon>
        <taxon>Betaproteobacteria</taxon>
        <taxon>Candidatus Accumulibacter</taxon>
    </lineage>
</organism>
<feature type="domain" description="Tyr recombinase" evidence="6">
    <location>
        <begin position="203"/>
        <end position="372"/>
    </location>
</feature>
<dbReference type="Pfam" id="PF00589">
    <property type="entry name" value="Phage_integrase"/>
    <property type="match status" value="1"/>
</dbReference>
<dbReference type="Gene3D" id="1.10.443.10">
    <property type="entry name" value="Intergrase catalytic core"/>
    <property type="match status" value="1"/>
</dbReference>
<dbReference type="InterPro" id="IPR044068">
    <property type="entry name" value="CB"/>
</dbReference>
<evidence type="ECO:0000256" key="4">
    <source>
        <dbReference type="PROSITE-ProRule" id="PRU01248"/>
    </source>
</evidence>
<sequence length="377" mass="41965">MNAIVSKTDRTKLQAKREPYWARLMAGGYVGFRKLDSGDGTWIGRWRDEDGKQHYRALGHFEEYDHAAKAARVWIAQNQHGANPRATTVEAACKSYEEALLMDQRRNTAKDVEGRFRRLVYGSTFGKIPLDRLKTTDVRRWLAAQIRQAEDDDDEDLRRAKDSANRNLASLKAALNRALSDRLVATDSGWKTVKAFEKVGARRKNAFLSMEARLALLSKCGDDLRQLVKAMLLTGARPGELATLNAADFDRKFGAVTFCGKTGERTVAVSTAAAAFLSELAKDRIGNAPMLASSAGGRWTKDSWKKPFKEAALAADLPSDVVLYSLRHTAISEMIMGGMDSFVVAKITGTSVQMIESNYGHLRHDKVRDKLDSVRMF</sequence>
<name>A0A6A7RRQ7_9PROT</name>
<evidence type="ECO:0000256" key="1">
    <source>
        <dbReference type="ARBA" id="ARBA00022908"/>
    </source>
</evidence>
<dbReference type="EMBL" id="PDHS01000145">
    <property type="protein sequence ID" value="MQM30241.1"/>
    <property type="molecule type" value="Genomic_DNA"/>
</dbReference>
<dbReference type="InterPro" id="IPR002104">
    <property type="entry name" value="Integrase_catalytic"/>
</dbReference>
<dbReference type="Proteomes" id="UP000342300">
    <property type="component" value="Unassembled WGS sequence"/>
</dbReference>
<dbReference type="InterPro" id="IPR010998">
    <property type="entry name" value="Integrase_recombinase_N"/>
</dbReference>
<keyword evidence="2 4" id="KW-0238">DNA-binding</keyword>
<dbReference type="GO" id="GO:0003677">
    <property type="term" value="F:DNA binding"/>
    <property type="evidence" value="ECO:0007669"/>
    <property type="project" value="UniProtKB-UniRule"/>
</dbReference>
<dbReference type="InterPro" id="IPR013762">
    <property type="entry name" value="Integrase-like_cat_sf"/>
</dbReference>
<evidence type="ECO:0000259" key="6">
    <source>
        <dbReference type="PROSITE" id="PS51898"/>
    </source>
</evidence>
<proteinExistence type="predicted"/>
<dbReference type="PANTHER" id="PTHR30349:SF88">
    <property type="entry name" value="BLL1584 PROTEIN"/>
    <property type="match status" value="1"/>
</dbReference>
<dbReference type="PROSITE" id="PS51900">
    <property type="entry name" value="CB"/>
    <property type="match status" value="1"/>
</dbReference>
<keyword evidence="3" id="KW-0233">DNA recombination</keyword>
<dbReference type="InterPro" id="IPR050090">
    <property type="entry name" value="Tyrosine_recombinase_XerCD"/>
</dbReference>
<evidence type="ECO:0000259" key="7">
    <source>
        <dbReference type="PROSITE" id="PS51900"/>
    </source>
</evidence>
<comment type="caution">
    <text evidence="8">The sequence shown here is derived from an EMBL/GenBank/DDBJ whole genome shotgun (WGS) entry which is preliminary data.</text>
</comment>
<dbReference type="InterPro" id="IPR011010">
    <property type="entry name" value="DNA_brk_join_enz"/>
</dbReference>
<dbReference type="GO" id="GO:0015074">
    <property type="term" value="P:DNA integration"/>
    <property type="evidence" value="ECO:0007669"/>
    <property type="project" value="UniProtKB-KW"/>
</dbReference>
<dbReference type="GO" id="GO:0006310">
    <property type="term" value="P:DNA recombination"/>
    <property type="evidence" value="ECO:0007669"/>
    <property type="project" value="UniProtKB-KW"/>
</dbReference>
<evidence type="ECO:0000256" key="5">
    <source>
        <dbReference type="SAM" id="Coils"/>
    </source>
</evidence>
<dbReference type="PANTHER" id="PTHR30349">
    <property type="entry name" value="PHAGE INTEGRASE-RELATED"/>
    <property type="match status" value="1"/>
</dbReference>
<protein>
    <submittedName>
        <fullName evidence="8">Integrase</fullName>
    </submittedName>
</protein>
<dbReference type="SUPFAM" id="SSF56349">
    <property type="entry name" value="DNA breaking-rejoining enzymes"/>
    <property type="match status" value="1"/>
</dbReference>
<evidence type="ECO:0000256" key="3">
    <source>
        <dbReference type="ARBA" id="ARBA00023172"/>
    </source>
</evidence>
<feature type="domain" description="Core-binding (CB)" evidence="7">
    <location>
        <begin position="87"/>
        <end position="179"/>
    </location>
</feature>
<evidence type="ECO:0000313" key="9">
    <source>
        <dbReference type="Proteomes" id="UP000342300"/>
    </source>
</evidence>
<evidence type="ECO:0000313" key="8">
    <source>
        <dbReference type="EMBL" id="MQM30241.1"/>
    </source>
</evidence>
<keyword evidence="5" id="KW-0175">Coiled coil</keyword>
<evidence type="ECO:0000256" key="2">
    <source>
        <dbReference type="ARBA" id="ARBA00023125"/>
    </source>
</evidence>
<reference evidence="8 9" key="1">
    <citation type="submission" date="2017-09" db="EMBL/GenBank/DDBJ databases">
        <title>Metagenomic Analysis Reveals Denitrifying Candidatus Accumulibacter and Flanking Population as a Source of N2O.</title>
        <authorList>
            <person name="Gao H."/>
            <person name="Mao Y."/>
            <person name="Zhao X."/>
            <person name="Liu W.-T."/>
            <person name="Zhang T."/>
            <person name="Wells G."/>
        </authorList>
    </citation>
    <scope>NUCLEOTIDE SEQUENCE [LARGE SCALE GENOMIC DNA]</scope>
    <source>
        <strain evidence="8">CANDO_2_IC</strain>
    </source>
</reference>
<dbReference type="Gene3D" id="1.10.150.130">
    <property type="match status" value="1"/>
</dbReference>
<accession>A0A6A7RRQ7</accession>
<feature type="coiled-coil region" evidence="5">
    <location>
        <begin position="154"/>
        <end position="181"/>
    </location>
</feature>
<dbReference type="PROSITE" id="PS51898">
    <property type="entry name" value="TYR_RECOMBINASE"/>
    <property type="match status" value="1"/>
</dbReference>
<gene>
    <name evidence="8" type="ORF">CRU78_06740</name>
</gene>
<dbReference type="AlphaFoldDB" id="A0A6A7RRQ7"/>